<dbReference type="Proteomes" id="UP000664332">
    <property type="component" value="Unassembled WGS sequence"/>
</dbReference>
<dbReference type="Pfam" id="PF10722">
    <property type="entry name" value="YbjN"/>
    <property type="match status" value="1"/>
</dbReference>
<dbReference type="AlphaFoldDB" id="A0A939DZ74"/>
<sequence>MSQPDITVERIDTLLTSRGVETLNKDNEVCLFGLPDIAVEVTVNNGILRFAGLWNRQIPDGGSFEKAARKINEFNGSHLAPKIVASAKLKGIILEHAHPAATGATDEQLAALTQVIIQTFDGARSELDSLFDGLVVERSREDNDK</sequence>
<dbReference type="EMBL" id="JAFLEQ010000008">
    <property type="protein sequence ID" value="MBN9643959.1"/>
    <property type="molecule type" value="Genomic_DNA"/>
</dbReference>
<protein>
    <submittedName>
        <fullName evidence="1">YbjN domain-containing protein</fullName>
    </submittedName>
</protein>
<reference evidence="1" key="1">
    <citation type="submission" date="2021-03" db="EMBL/GenBank/DDBJ databases">
        <authorList>
            <person name="Sun Q."/>
        </authorList>
    </citation>
    <scope>NUCLEOTIDE SEQUENCE</scope>
    <source>
        <strain evidence="1">CCM 8862</strain>
    </source>
</reference>
<evidence type="ECO:0000313" key="2">
    <source>
        <dbReference type="Proteomes" id="UP000664332"/>
    </source>
</evidence>
<proteinExistence type="predicted"/>
<dbReference type="InterPro" id="IPR019660">
    <property type="entry name" value="Put_sensory_transdc_reg_YbjN"/>
</dbReference>
<accession>A0A939DZ74</accession>
<organism evidence="1 2">
    <name type="scientific">Corynebacterium mendelii</name>
    <dbReference type="NCBI Taxonomy" id="2765362"/>
    <lineage>
        <taxon>Bacteria</taxon>
        <taxon>Bacillati</taxon>
        <taxon>Actinomycetota</taxon>
        <taxon>Actinomycetes</taxon>
        <taxon>Mycobacteriales</taxon>
        <taxon>Corynebacteriaceae</taxon>
        <taxon>Corynebacterium</taxon>
    </lineage>
</organism>
<dbReference type="RefSeq" id="WP_207118758.1">
    <property type="nucleotide sequence ID" value="NZ_JAFLEQ010000008.1"/>
</dbReference>
<evidence type="ECO:0000313" key="1">
    <source>
        <dbReference type="EMBL" id="MBN9643959.1"/>
    </source>
</evidence>
<gene>
    <name evidence="1" type="ORF">JZY06_04910</name>
</gene>
<name>A0A939DZ74_9CORY</name>
<keyword evidence="2" id="KW-1185">Reference proteome</keyword>
<comment type="caution">
    <text evidence="1">The sequence shown here is derived from an EMBL/GenBank/DDBJ whole genome shotgun (WGS) entry which is preliminary data.</text>
</comment>